<evidence type="ECO:0000256" key="5">
    <source>
        <dbReference type="ARBA" id="ARBA00023136"/>
    </source>
</evidence>
<comment type="caution">
    <text evidence="8">The sequence shown here is derived from an EMBL/GenBank/DDBJ whole genome shotgun (WGS) entry which is preliminary data.</text>
</comment>
<comment type="subcellular location">
    <subcellularLocation>
        <location evidence="6">Cell membrane</location>
        <topology evidence="6">Multi-pass membrane protein</topology>
    </subcellularLocation>
    <subcellularLocation>
        <location evidence="1">Membrane</location>
        <topology evidence="1">Multi-pass membrane protein</topology>
    </subcellularLocation>
</comment>
<dbReference type="InterPro" id="IPR037294">
    <property type="entry name" value="ABC_BtuC-like"/>
</dbReference>
<feature type="transmembrane region" description="Helical" evidence="7">
    <location>
        <begin position="38"/>
        <end position="57"/>
    </location>
</feature>
<evidence type="ECO:0000256" key="4">
    <source>
        <dbReference type="ARBA" id="ARBA00022989"/>
    </source>
</evidence>
<keyword evidence="5 7" id="KW-0472">Membrane</keyword>
<evidence type="ECO:0000256" key="3">
    <source>
        <dbReference type="ARBA" id="ARBA00022692"/>
    </source>
</evidence>
<evidence type="ECO:0000256" key="2">
    <source>
        <dbReference type="ARBA" id="ARBA00008034"/>
    </source>
</evidence>
<keyword evidence="3 6" id="KW-0812">Transmembrane</keyword>
<dbReference type="Gene3D" id="1.10.3470.10">
    <property type="entry name" value="ABC transporter involved in vitamin B12 uptake, BtuC"/>
    <property type="match status" value="1"/>
</dbReference>
<feature type="transmembrane region" description="Helical" evidence="7">
    <location>
        <begin position="120"/>
        <end position="149"/>
    </location>
</feature>
<organism evidence="8">
    <name type="scientific">Oceanithermus profundus</name>
    <dbReference type="NCBI Taxonomy" id="187137"/>
    <lineage>
        <taxon>Bacteria</taxon>
        <taxon>Thermotogati</taxon>
        <taxon>Deinococcota</taxon>
        <taxon>Deinococci</taxon>
        <taxon>Thermales</taxon>
        <taxon>Thermaceae</taxon>
        <taxon>Oceanithermus</taxon>
    </lineage>
</organism>
<dbReference type="GO" id="GO:0055085">
    <property type="term" value="P:transmembrane transport"/>
    <property type="evidence" value="ECO:0007669"/>
    <property type="project" value="InterPro"/>
</dbReference>
<proteinExistence type="inferred from homology"/>
<feature type="transmembrane region" description="Helical" evidence="7">
    <location>
        <begin position="62"/>
        <end position="79"/>
    </location>
</feature>
<feature type="transmembrane region" description="Helical" evidence="7">
    <location>
        <begin position="91"/>
        <end position="108"/>
    </location>
</feature>
<reference evidence="8" key="1">
    <citation type="journal article" date="2020" name="mSystems">
        <title>Genome- and Community-Level Interaction Insights into Carbon Utilization and Element Cycling Functions of Hydrothermarchaeota in Hydrothermal Sediment.</title>
        <authorList>
            <person name="Zhou Z."/>
            <person name="Liu Y."/>
            <person name="Xu W."/>
            <person name="Pan J."/>
            <person name="Luo Z.H."/>
            <person name="Li M."/>
        </authorList>
    </citation>
    <scope>NUCLEOTIDE SEQUENCE [LARGE SCALE GENOMIC DNA]</scope>
    <source>
        <strain evidence="8">HyVt-570</strain>
    </source>
</reference>
<dbReference type="PANTHER" id="PTHR30477:SF0">
    <property type="entry name" value="METAL TRANSPORT SYSTEM MEMBRANE PROTEIN TM_0125-RELATED"/>
    <property type="match status" value="1"/>
</dbReference>
<dbReference type="GO" id="GO:0043190">
    <property type="term" value="C:ATP-binding cassette (ABC) transporter complex"/>
    <property type="evidence" value="ECO:0007669"/>
    <property type="project" value="InterPro"/>
</dbReference>
<gene>
    <name evidence="8" type="ORF">ENK37_07025</name>
</gene>
<dbReference type="Proteomes" id="UP000885759">
    <property type="component" value="Unassembled WGS sequence"/>
</dbReference>
<dbReference type="AlphaFoldDB" id="A0A7C4V652"/>
<evidence type="ECO:0000313" key="8">
    <source>
        <dbReference type="EMBL" id="HGY09785.1"/>
    </source>
</evidence>
<feature type="transmembrane region" description="Helical" evidence="7">
    <location>
        <begin position="214"/>
        <end position="237"/>
    </location>
</feature>
<keyword evidence="6" id="KW-0813">Transport</keyword>
<evidence type="ECO:0000256" key="1">
    <source>
        <dbReference type="ARBA" id="ARBA00004141"/>
    </source>
</evidence>
<sequence length="265" mass="27919">MLEAWSLPFMQRALLAGLVMALLAGYYGPFVVQRGLSFLGSGLAHAAFGGVALGLLLGLEPLAVAVPFTALVALGITWVSGRTRIRGDTAVGIFFAFSMAIGIVFLSLKREYTAEAFTYLFGSILAVSSADLWASLALLGVTALTLPLWGRWAYATFDRELAAADRVPVAFDDYLLAFLVALVVVVAMKLVGLLLVAAFLVIPAATARQGARTFLGMVLGAVFVGALSVVLGLALSYRFDLPSGATVVLLQTLLFTLAATLLRRG</sequence>
<protein>
    <submittedName>
        <fullName evidence="8">Metal ABC transporter permease</fullName>
    </submittedName>
</protein>
<comment type="similarity">
    <text evidence="2 6">Belongs to the ABC-3 integral membrane protein family.</text>
</comment>
<dbReference type="SUPFAM" id="SSF81345">
    <property type="entry name" value="ABC transporter involved in vitamin B12 uptake, BtuC"/>
    <property type="match status" value="1"/>
</dbReference>
<dbReference type="InterPro" id="IPR001626">
    <property type="entry name" value="ABC_TroCD"/>
</dbReference>
<dbReference type="GO" id="GO:0010043">
    <property type="term" value="P:response to zinc ion"/>
    <property type="evidence" value="ECO:0007669"/>
    <property type="project" value="TreeGrafter"/>
</dbReference>
<accession>A0A7C4V652</accession>
<feature type="transmembrane region" description="Helical" evidence="7">
    <location>
        <begin position="12"/>
        <end position="32"/>
    </location>
</feature>
<feature type="transmembrane region" description="Helical" evidence="7">
    <location>
        <begin position="243"/>
        <end position="262"/>
    </location>
</feature>
<feature type="transmembrane region" description="Helical" evidence="7">
    <location>
        <begin position="174"/>
        <end position="202"/>
    </location>
</feature>
<name>A0A7C4V652_9DEIN</name>
<dbReference type="Pfam" id="PF00950">
    <property type="entry name" value="ABC-3"/>
    <property type="match status" value="1"/>
</dbReference>
<evidence type="ECO:0000256" key="7">
    <source>
        <dbReference type="SAM" id="Phobius"/>
    </source>
</evidence>
<dbReference type="EMBL" id="DRPZ01000187">
    <property type="protein sequence ID" value="HGY09785.1"/>
    <property type="molecule type" value="Genomic_DNA"/>
</dbReference>
<keyword evidence="4 7" id="KW-1133">Transmembrane helix</keyword>
<evidence type="ECO:0000256" key="6">
    <source>
        <dbReference type="RuleBase" id="RU003943"/>
    </source>
</evidence>
<dbReference type="PANTHER" id="PTHR30477">
    <property type="entry name" value="ABC-TRANSPORTER METAL-BINDING PROTEIN"/>
    <property type="match status" value="1"/>
</dbReference>